<organism evidence="1 2">
    <name type="scientific">Mycolicibacterium conceptionense</name>
    <dbReference type="NCBI Taxonomy" id="451644"/>
    <lineage>
        <taxon>Bacteria</taxon>
        <taxon>Bacillati</taxon>
        <taxon>Actinomycetota</taxon>
        <taxon>Actinomycetes</taxon>
        <taxon>Mycobacteriales</taxon>
        <taxon>Mycobacteriaceae</taxon>
        <taxon>Mycolicibacterium</taxon>
    </lineage>
</organism>
<protein>
    <submittedName>
        <fullName evidence="1">Uncharacterized protein</fullName>
    </submittedName>
</protein>
<sequence>MAPAPSSIDHNLTALTTGIMSGASTIGNLVSTAISMGAGAGSGGMGGGMGAGLASSLAAGLFQQGGKIVNDAANVVSSFLVGNVPGSYGDPNMPAYGRINMPAQNRPATAPLRGGNTYMISGHNTEDVLREADNNEALQRQGILATRRG</sequence>
<dbReference type="PATRIC" id="fig|451644.5.peg.5304"/>
<dbReference type="AlphaFoldDB" id="A0A0J8U4N7"/>
<comment type="caution">
    <text evidence="1">The sequence shown here is derived from an EMBL/GenBank/DDBJ whole genome shotgun (WGS) entry which is preliminary data.</text>
</comment>
<name>A0A0J8U4N7_9MYCO</name>
<evidence type="ECO:0000313" key="2">
    <source>
        <dbReference type="Proteomes" id="UP000037594"/>
    </source>
</evidence>
<reference evidence="1 2" key="1">
    <citation type="submission" date="2015-06" db="EMBL/GenBank/DDBJ databases">
        <title>Genome sequence of Mycobacterium conceptionense strain MLE.</title>
        <authorList>
            <person name="Greninger A.L."/>
            <person name="Cunningham G."/>
            <person name="Chiu C.Y."/>
            <person name="Miller S."/>
        </authorList>
    </citation>
    <scope>NUCLEOTIDE SEQUENCE [LARGE SCALE GENOMIC DNA]</scope>
    <source>
        <strain evidence="1 2">MLE</strain>
    </source>
</reference>
<evidence type="ECO:0000313" key="1">
    <source>
        <dbReference type="EMBL" id="KMV15425.1"/>
    </source>
</evidence>
<gene>
    <name evidence="1" type="ORF">ACT17_25720</name>
</gene>
<dbReference type="Proteomes" id="UP000037594">
    <property type="component" value="Unassembled WGS sequence"/>
</dbReference>
<accession>A0A0J8U4N7</accession>
<dbReference type="EMBL" id="LFOD01000031">
    <property type="protein sequence ID" value="KMV15425.1"/>
    <property type="molecule type" value="Genomic_DNA"/>
</dbReference>
<proteinExistence type="predicted"/>